<protein>
    <submittedName>
        <fullName evidence="1">Uncharacterized protein</fullName>
    </submittedName>
</protein>
<name>A0A0A9BEA0_ARUDO</name>
<reference evidence="1" key="1">
    <citation type="submission" date="2014-09" db="EMBL/GenBank/DDBJ databases">
        <authorList>
            <person name="Magalhaes I.L.F."/>
            <person name="Oliveira U."/>
            <person name="Santos F.R."/>
            <person name="Vidigal T.H.D.A."/>
            <person name="Brescovit A.D."/>
            <person name="Santos A.J."/>
        </authorList>
    </citation>
    <scope>NUCLEOTIDE SEQUENCE</scope>
    <source>
        <tissue evidence="1">Shoot tissue taken approximately 20 cm above the soil surface</tissue>
    </source>
</reference>
<organism evidence="1">
    <name type="scientific">Arundo donax</name>
    <name type="common">Giant reed</name>
    <name type="synonym">Donax arundinaceus</name>
    <dbReference type="NCBI Taxonomy" id="35708"/>
    <lineage>
        <taxon>Eukaryota</taxon>
        <taxon>Viridiplantae</taxon>
        <taxon>Streptophyta</taxon>
        <taxon>Embryophyta</taxon>
        <taxon>Tracheophyta</taxon>
        <taxon>Spermatophyta</taxon>
        <taxon>Magnoliopsida</taxon>
        <taxon>Liliopsida</taxon>
        <taxon>Poales</taxon>
        <taxon>Poaceae</taxon>
        <taxon>PACMAD clade</taxon>
        <taxon>Arundinoideae</taxon>
        <taxon>Arundineae</taxon>
        <taxon>Arundo</taxon>
    </lineage>
</organism>
<dbReference type="EMBL" id="GBRH01236254">
    <property type="protein sequence ID" value="JAD61641.1"/>
    <property type="molecule type" value="Transcribed_RNA"/>
</dbReference>
<proteinExistence type="predicted"/>
<dbReference type="AlphaFoldDB" id="A0A0A9BEA0"/>
<accession>A0A0A9BEA0</accession>
<sequence length="18" mass="2354">MRLTRFRRGRRHEPEEQV</sequence>
<evidence type="ECO:0000313" key="1">
    <source>
        <dbReference type="EMBL" id="JAD61641.1"/>
    </source>
</evidence>
<reference evidence="1" key="2">
    <citation type="journal article" date="2015" name="Data Brief">
        <title>Shoot transcriptome of the giant reed, Arundo donax.</title>
        <authorList>
            <person name="Barrero R.A."/>
            <person name="Guerrero F.D."/>
            <person name="Moolhuijzen P."/>
            <person name="Goolsby J.A."/>
            <person name="Tidwell J."/>
            <person name="Bellgard S.E."/>
            <person name="Bellgard M.I."/>
        </authorList>
    </citation>
    <scope>NUCLEOTIDE SEQUENCE</scope>
    <source>
        <tissue evidence="1">Shoot tissue taken approximately 20 cm above the soil surface</tissue>
    </source>
</reference>